<dbReference type="GO" id="GO:0016705">
    <property type="term" value="F:oxidoreductase activity, acting on paired donors, with incorporation or reduction of molecular oxygen"/>
    <property type="evidence" value="ECO:0007669"/>
    <property type="project" value="InterPro"/>
</dbReference>
<keyword evidence="6" id="KW-0503">Monooxygenase</keyword>
<evidence type="ECO:0000256" key="1">
    <source>
        <dbReference type="ARBA" id="ARBA00001971"/>
    </source>
</evidence>
<dbReference type="InterPro" id="IPR036396">
    <property type="entry name" value="Cyt_P450_sf"/>
</dbReference>
<dbReference type="CDD" id="cd11062">
    <property type="entry name" value="CYP58-like"/>
    <property type="match status" value="1"/>
</dbReference>
<evidence type="ECO:0000256" key="6">
    <source>
        <dbReference type="RuleBase" id="RU000461"/>
    </source>
</evidence>
<keyword evidence="2 5" id="KW-0349">Heme</keyword>
<dbReference type="GO" id="GO:0020037">
    <property type="term" value="F:heme binding"/>
    <property type="evidence" value="ECO:0007669"/>
    <property type="project" value="InterPro"/>
</dbReference>
<comment type="similarity">
    <text evidence="6">Belongs to the cytochrome P450 family.</text>
</comment>
<keyword evidence="4 5" id="KW-0408">Iron</keyword>
<feature type="binding site" description="axial binding residue" evidence="5">
    <location>
        <position position="460"/>
    </location>
    <ligand>
        <name>heme</name>
        <dbReference type="ChEBI" id="CHEBI:30413"/>
    </ligand>
    <ligandPart>
        <name>Fe</name>
        <dbReference type="ChEBI" id="CHEBI:18248"/>
    </ligandPart>
</feature>
<dbReference type="Gene3D" id="1.10.630.10">
    <property type="entry name" value="Cytochrome P450"/>
    <property type="match status" value="1"/>
</dbReference>
<dbReference type="InterPro" id="IPR050121">
    <property type="entry name" value="Cytochrome_P450_monoxygenase"/>
</dbReference>
<dbReference type="PRINTS" id="PR00385">
    <property type="entry name" value="P450"/>
</dbReference>
<evidence type="ECO:0008006" key="9">
    <source>
        <dbReference type="Google" id="ProtNLM"/>
    </source>
</evidence>
<protein>
    <recommendedName>
        <fullName evidence="9">Trichodiene oxygenase</fullName>
    </recommendedName>
</protein>
<evidence type="ECO:0000256" key="4">
    <source>
        <dbReference type="ARBA" id="ARBA00023004"/>
    </source>
</evidence>
<dbReference type="InterPro" id="IPR001128">
    <property type="entry name" value="Cyt_P450"/>
</dbReference>
<dbReference type="PRINTS" id="PR00463">
    <property type="entry name" value="EP450I"/>
</dbReference>
<gene>
    <name evidence="7" type="ORF">PoMZ_06649</name>
</gene>
<dbReference type="VEuPathDB" id="FungiDB:M_BR32_EuGene_00069061"/>
<comment type="cofactor">
    <cofactor evidence="1 5">
        <name>heme</name>
        <dbReference type="ChEBI" id="CHEBI:30413"/>
    </cofactor>
</comment>
<organism evidence="7 8">
    <name type="scientific">Pyricularia oryzae</name>
    <name type="common">Rice blast fungus</name>
    <name type="synonym">Magnaporthe oryzae</name>
    <dbReference type="NCBI Taxonomy" id="318829"/>
    <lineage>
        <taxon>Eukaryota</taxon>
        <taxon>Fungi</taxon>
        <taxon>Dikarya</taxon>
        <taxon>Ascomycota</taxon>
        <taxon>Pezizomycotina</taxon>
        <taxon>Sordariomycetes</taxon>
        <taxon>Sordariomycetidae</taxon>
        <taxon>Magnaporthales</taxon>
        <taxon>Pyriculariaceae</taxon>
        <taxon>Pyricularia</taxon>
    </lineage>
</organism>
<evidence type="ECO:0000313" key="7">
    <source>
        <dbReference type="EMBL" id="QBZ64948.1"/>
    </source>
</evidence>
<dbReference type="Pfam" id="PF00067">
    <property type="entry name" value="p450"/>
    <property type="match status" value="1"/>
</dbReference>
<evidence type="ECO:0000256" key="5">
    <source>
        <dbReference type="PIRSR" id="PIRSR602401-1"/>
    </source>
</evidence>
<accession>A0A4V1C7X9</accession>
<keyword evidence="3 5" id="KW-0479">Metal-binding</keyword>
<dbReference type="PROSITE" id="PS00086">
    <property type="entry name" value="CYTOCHROME_P450"/>
    <property type="match status" value="1"/>
</dbReference>
<sequence>MSTTWLFGQSPFAIIAGTWVLYHVLKVLYNLSPLHPLSHIPGPRLAAATYLPEFYHDAILVGRYTHQIVEMHRKYGPIVRINPNEVHCNDVNFSDEIYAVGGRKRDKSIHQINGAVFGRSGFGTIDHDVHRMRRAPLGKFFSRNNIAKLESEIHNLVQKLCDKFLKDSGNVIEIATAFSCFTSDAISGYCFGESFGFLEQDGWYPNFRDPALSTVKPIFFFRFFPWTKSLLILVPWIINYLPTDVALLIKTMQIEMPGRVQKTKAEIESGMSLQYKRPTVFGSLLESDLPEEEKSGARLTDEAGAVVGAGTETTSWSLSVMTYHLLAKPEVLQRLQAELRQVVDDPKNLPPWSVLEALPYLGAVIQEGLRLSYGVSSRTARVATEEDLVYRGEFRGRPLEYVIPRGTAVGMSAAITHHDERVYPNSHEFIPERWLRDKDDPQRKEAERALLAFSKGSRGCPGKTLGLCELTLALSAVVLRVLPHARLYETTIRDVAYDHDTQVPRTVKESKGIRVVIN</sequence>
<dbReference type="InterPro" id="IPR017972">
    <property type="entry name" value="Cyt_P450_CS"/>
</dbReference>
<evidence type="ECO:0000256" key="3">
    <source>
        <dbReference type="ARBA" id="ARBA00022723"/>
    </source>
</evidence>
<dbReference type="PANTHER" id="PTHR24305">
    <property type="entry name" value="CYTOCHROME P450"/>
    <property type="match status" value="1"/>
</dbReference>
<dbReference type="GO" id="GO:0005506">
    <property type="term" value="F:iron ion binding"/>
    <property type="evidence" value="ECO:0007669"/>
    <property type="project" value="InterPro"/>
</dbReference>
<dbReference type="AlphaFoldDB" id="A0A4V1C7X9"/>
<dbReference type="SUPFAM" id="SSF48264">
    <property type="entry name" value="Cytochrome P450"/>
    <property type="match status" value="1"/>
</dbReference>
<evidence type="ECO:0000313" key="8">
    <source>
        <dbReference type="Proteomes" id="UP000294847"/>
    </source>
</evidence>
<keyword evidence="6" id="KW-0560">Oxidoreductase</keyword>
<name>A0A4V1C7X9_PYROR</name>
<dbReference type="EMBL" id="CP034209">
    <property type="protein sequence ID" value="QBZ64948.1"/>
    <property type="molecule type" value="Genomic_DNA"/>
</dbReference>
<dbReference type="InterPro" id="IPR002401">
    <property type="entry name" value="Cyt_P450_E_grp-I"/>
</dbReference>
<dbReference type="PANTHER" id="PTHR24305:SF147">
    <property type="entry name" value="P450, PUTATIVE (EUROFUNG)-RELATED"/>
    <property type="match status" value="1"/>
</dbReference>
<reference evidence="7 8" key="1">
    <citation type="journal article" date="2019" name="Mol. Biol. Evol.">
        <title>Blast fungal genomes show frequent chromosomal changes, gene gains and losses, and effector gene turnover.</title>
        <authorList>
            <person name="Gomez Luciano L.B."/>
            <person name="Jason Tsai I."/>
            <person name="Chuma I."/>
            <person name="Tosa Y."/>
            <person name="Chen Y.H."/>
            <person name="Li J.Y."/>
            <person name="Li M.Y."/>
            <person name="Jade Lu M.Y."/>
            <person name="Nakayashiki H."/>
            <person name="Li W.H."/>
        </authorList>
    </citation>
    <scope>NUCLEOTIDE SEQUENCE [LARGE SCALE GENOMIC DNA]</scope>
    <source>
        <strain evidence="7">MZ5-1-6</strain>
    </source>
</reference>
<proteinExistence type="inferred from homology"/>
<dbReference type="GO" id="GO:0004497">
    <property type="term" value="F:monooxygenase activity"/>
    <property type="evidence" value="ECO:0007669"/>
    <property type="project" value="UniProtKB-KW"/>
</dbReference>
<evidence type="ECO:0000256" key="2">
    <source>
        <dbReference type="ARBA" id="ARBA00022617"/>
    </source>
</evidence>
<dbReference type="Proteomes" id="UP000294847">
    <property type="component" value="Chromosome 6"/>
</dbReference>